<feature type="region of interest" description="Disordered" evidence="1">
    <location>
        <begin position="482"/>
        <end position="505"/>
    </location>
</feature>
<feature type="region of interest" description="Disordered" evidence="1">
    <location>
        <begin position="756"/>
        <end position="808"/>
    </location>
</feature>
<sequence length="1067" mass="119752">MSSYPQPGDLTEQQQPVFNFSSALPFKKRRFPVIRPPSPPPEETISSPIKNASKNEQESKISENNELKSQQELKIQDGENPSSIDARNASSPGNADMNKASVSAVEKDVSTSNTDLGTPNTENVQSKLQDEKPTVNLKSVADLGNSKFDILSNENSPEFDVPKSCARSQIEGTCGVESSMGPMSVELSLGGKELAVPFTEHEKDEDICNKPDKSDPSLLSMALSDKELARLEKIDSTLNEVASQAITNRSNWDLNTTMDVWEGSLGTNALTDTPAGIFGSRKNDDIQDEKFSLITAGKIDFSLDKGKKILDVSGSNTDDSLGLRLATPHMEPDVRKEHFSLSDSSFATSSTSCLGLQSVQTSASPVKSEPVDENTKRDCNMGNGSNSNVVGLLKLSSVKTELVDNHRVETVLQQSVSPEKLIYSGESVKSEAIHQHNQTACKSDDIGNLSAVDHEDTFELDDDEKLNGPAETTEVGVLIDKGENKRRKEDEEYEDGEVREPIQCPGAEKPVGVEKEMENSEYFMHASRNSQPTGDQDIISPSKFNPPKDSAKKILEETRNDLNGDSLSPYGEINCLQKASEEVLEGGVDEKRAISVNPDELLQNCPAKEISVYKLADVDCGVSIELEDADNNNSTLSKSETSLDGHDCVKDSSNLGNKSRIINLSRASAVTSPSKTESVTKTLLTTQSGKERYSGFDGQAQQWGNNRNLRSSFSNRRRISGRFDSRVDWDSSDHDFASEILYSPSDYRPTRRQLTSDLDTECNGYEIQQDGPSDRRKSKKDEFPSLRRDRENHQIFSLFRNSSPNRQRDKFMRHLSDEIINNPSSYNNPQAIYDELDDGQQQQQQLVRGNRNFSNMQRRKGYSRNNRSKSPARDTPGFYRSGRMRSPDRTRFRDEMVPRRRGSPSYGPRHHPSNDLRRGSPERDFSRSGRRRNEGFDNSREMMGDCDEYMNGPGNSKFNERRGPVRSFRPGFNGDSENLNFRFNLDEGHRPYRFCSDSDGEFGERGNGRMREREFDRRVKQHHNQSLGVSRRIRNVEDHEDGNYRTVERAWHDNDGFSDGREKRRRF</sequence>
<gene>
    <name evidence="2" type="ORF">STAS_28277</name>
</gene>
<feature type="compositionally biased region" description="Basic and acidic residues" evidence="1">
    <location>
        <begin position="912"/>
        <end position="943"/>
    </location>
</feature>
<keyword evidence="2" id="KW-0675">Receptor</keyword>
<accession>A0A5A7R0R9</accession>
<feature type="compositionally biased region" description="Basic and acidic residues" evidence="1">
    <location>
        <begin position="772"/>
        <end position="793"/>
    </location>
</feature>
<dbReference type="Proteomes" id="UP000325081">
    <property type="component" value="Unassembled WGS sequence"/>
</dbReference>
<organism evidence="2 3">
    <name type="scientific">Striga asiatica</name>
    <name type="common">Asiatic witchweed</name>
    <name type="synonym">Buchnera asiatica</name>
    <dbReference type="NCBI Taxonomy" id="4170"/>
    <lineage>
        <taxon>Eukaryota</taxon>
        <taxon>Viridiplantae</taxon>
        <taxon>Streptophyta</taxon>
        <taxon>Embryophyta</taxon>
        <taxon>Tracheophyta</taxon>
        <taxon>Spermatophyta</taxon>
        <taxon>Magnoliopsida</taxon>
        <taxon>eudicotyledons</taxon>
        <taxon>Gunneridae</taxon>
        <taxon>Pentapetalae</taxon>
        <taxon>asterids</taxon>
        <taxon>lamiids</taxon>
        <taxon>Lamiales</taxon>
        <taxon>Orobanchaceae</taxon>
        <taxon>Buchnereae</taxon>
        <taxon>Striga</taxon>
    </lineage>
</organism>
<feature type="region of interest" description="Disordered" evidence="1">
    <location>
        <begin position="528"/>
        <end position="548"/>
    </location>
</feature>
<dbReference type="EMBL" id="BKCP01009404">
    <property type="protein sequence ID" value="GER50958.1"/>
    <property type="molecule type" value="Genomic_DNA"/>
</dbReference>
<keyword evidence="3" id="KW-1185">Reference proteome</keyword>
<feature type="compositionally biased region" description="Polar residues" evidence="1">
    <location>
        <begin position="78"/>
        <end position="93"/>
    </location>
</feature>
<feature type="compositionally biased region" description="Basic and acidic residues" evidence="1">
    <location>
        <begin position="482"/>
        <end position="500"/>
    </location>
</feature>
<feature type="region of interest" description="Disordered" evidence="1">
    <location>
        <begin position="838"/>
        <end position="945"/>
    </location>
</feature>
<dbReference type="PANTHER" id="PTHR34536">
    <property type="entry name" value="DENTIN SIALOPHOSPHOPROTEIN-LIKE PROTEIN"/>
    <property type="match status" value="1"/>
</dbReference>
<feature type="compositionally biased region" description="Polar residues" evidence="1">
    <location>
        <begin position="110"/>
        <end position="127"/>
    </location>
</feature>
<dbReference type="PANTHER" id="PTHR34536:SF4">
    <property type="entry name" value="BTZ DOMAIN-CONTAINING PROTEIN"/>
    <property type="match status" value="1"/>
</dbReference>
<feature type="region of interest" description="Disordered" evidence="1">
    <location>
        <begin position="1"/>
        <end position="133"/>
    </location>
</feature>
<feature type="compositionally biased region" description="Polar residues" evidence="1">
    <location>
        <begin position="1"/>
        <end position="22"/>
    </location>
</feature>
<protein>
    <submittedName>
        <fullName evidence="2">Glutamate receptor 2.3</fullName>
    </submittedName>
</protein>
<evidence type="ECO:0000313" key="2">
    <source>
        <dbReference type="EMBL" id="GER50958.1"/>
    </source>
</evidence>
<dbReference type="AlphaFoldDB" id="A0A5A7R0R9"/>
<feature type="compositionally biased region" description="Basic and acidic residues" evidence="1">
    <location>
        <begin position="53"/>
        <end position="77"/>
    </location>
</feature>
<dbReference type="OrthoDB" id="758862at2759"/>
<feature type="region of interest" description="Disordered" evidence="1">
    <location>
        <begin position="360"/>
        <end position="383"/>
    </location>
</feature>
<evidence type="ECO:0000256" key="1">
    <source>
        <dbReference type="SAM" id="MobiDB-lite"/>
    </source>
</evidence>
<feature type="compositionally biased region" description="Basic and acidic residues" evidence="1">
    <location>
        <begin position="885"/>
        <end position="898"/>
    </location>
</feature>
<evidence type="ECO:0000313" key="3">
    <source>
        <dbReference type="Proteomes" id="UP000325081"/>
    </source>
</evidence>
<feature type="compositionally biased region" description="Basic and acidic residues" evidence="1">
    <location>
        <begin position="369"/>
        <end position="379"/>
    </location>
</feature>
<proteinExistence type="predicted"/>
<comment type="caution">
    <text evidence="2">The sequence shown here is derived from an EMBL/GenBank/DDBJ whole genome shotgun (WGS) entry which is preliminary data.</text>
</comment>
<reference evidence="3" key="1">
    <citation type="journal article" date="2019" name="Curr. Biol.">
        <title>Genome Sequence of Striga asiatica Provides Insight into the Evolution of Plant Parasitism.</title>
        <authorList>
            <person name="Yoshida S."/>
            <person name="Kim S."/>
            <person name="Wafula E.K."/>
            <person name="Tanskanen J."/>
            <person name="Kim Y.M."/>
            <person name="Honaas L."/>
            <person name="Yang Z."/>
            <person name="Spallek T."/>
            <person name="Conn C.E."/>
            <person name="Ichihashi Y."/>
            <person name="Cheong K."/>
            <person name="Cui S."/>
            <person name="Der J.P."/>
            <person name="Gundlach H."/>
            <person name="Jiao Y."/>
            <person name="Hori C."/>
            <person name="Ishida J.K."/>
            <person name="Kasahara H."/>
            <person name="Kiba T."/>
            <person name="Kim M.S."/>
            <person name="Koo N."/>
            <person name="Laohavisit A."/>
            <person name="Lee Y.H."/>
            <person name="Lumba S."/>
            <person name="McCourt P."/>
            <person name="Mortimer J.C."/>
            <person name="Mutuku J.M."/>
            <person name="Nomura T."/>
            <person name="Sasaki-Sekimoto Y."/>
            <person name="Seto Y."/>
            <person name="Wang Y."/>
            <person name="Wakatake T."/>
            <person name="Sakakibara H."/>
            <person name="Demura T."/>
            <person name="Yamaguchi S."/>
            <person name="Yoneyama K."/>
            <person name="Manabe R.I."/>
            <person name="Nelson D.C."/>
            <person name="Schulman A.H."/>
            <person name="Timko M.P."/>
            <person name="dePamphilis C.W."/>
            <person name="Choi D."/>
            <person name="Shirasu K."/>
        </authorList>
    </citation>
    <scope>NUCLEOTIDE SEQUENCE [LARGE SCALE GENOMIC DNA]</scope>
    <source>
        <strain evidence="3">cv. UVA1</strain>
    </source>
</reference>
<name>A0A5A7R0R9_STRAF</name>